<proteinExistence type="predicted"/>
<accession>A0A6L2M360</accession>
<sequence>MAEDNIPAPTRTDDQLVPVKARLPIGKVSLIMDLQKMQKNPIFHISVDILQNTNFFCAFTTSADVKTSGSNRSRHPVLQLLWGVVSGTNIDYEEFIWEEFVQAIKTFFSNSSNLKVPTKKPKPHVFPYYRFTKLIICYLGGRHNIHKRPQSPLHITADNYSLGNLKFIPKRELDEVFRMPIPKDLITDAIRNLEYYQKYLEMAARKPRQATNVTDEKAGKKRKAPPAGKSKQPTHAKQHAFAKQTKPVKEKTSKPSPSKKIHKGKVMKVRKGKRSDHLVDEEDEKGQPAPKPQVEDDEYNLQREKSNSEADTEILNVAEEQGEDVSNAMALEERIVELDEGQA</sequence>
<organism evidence="2">
    <name type="scientific">Tanacetum cinerariifolium</name>
    <name type="common">Dalmatian daisy</name>
    <name type="synonym">Chrysanthemum cinerariifolium</name>
    <dbReference type="NCBI Taxonomy" id="118510"/>
    <lineage>
        <taxon>Eukaryota</taxon>
        <taxon>Viridiplantae</taxon>
        <taxon>Streptophyta</taxon>
        <taxon>Embryophyta</taxon>
        <taxon>Tracheophyta</taxon>
        <taxon>Spermatophyta</taxon>
        <taxon>Magnoliopsida</taxon>
        <taxon>eudicotyledons</taxon>
        <taxon>Gunneridae</taxon>
        <taxon>Pentapetalae</taxon>
        <taxon>asterids</taxon>
        <taxon>campanulids</taxon>
        <taxon>Asterales</taxon>
        <taxon>Asteraceae</taxon>
        <taxon>Asteroideae</taxon>
        <taxon>Anthemideae</taxon>
        <taxon>Anthemidinae</taxon>
        <taxon>Tanacetum</taxon>
    </lineage>
</organism>
<feature type="region of interest" description="Disordered" evidence="1">
    <location>
        <begin position="206"/>
        <end position="313"/>
    </location>
</feature>
<protein>
    <recommendedName>
        <fullName evidence="3">Histone deacetylase 14</fullName>
    </recommendedName>
</protein>
<evidence type="ECO:0008006" key="3">
    <source>
        <dbReference type="Google" id="ProtNLM"/>
    </source>
</evidence>
<evidence type="ECO:0000256" key="1">
    <source>
        <dbReference type="SAM" id="MobiDB-lite"/>
    </source>
</evidence>
<gene>
    <name evidence="2" type="ORF">Tci_040426</name>
</gene>
<reference evidence="2" key="1">
    <citation type="journal article" date="2019" name="Sci. Rep.">
        <title>Draft genome of Tanacetum cinerariifolium, the natural source of mosquito coil.</title>
        <authorList>
            <person name="Yamashiro T."/>
            <person name="Shiraishi A."/>
            <person name="Satake H."/>
            <person name="Nakayama K."/>
        </authorList>
    </citation>
    <scope>NUCLEOTIDE SEQUENCE</scope>
</reference>
<evidence type="ECO:0000313" key="2">
    <source>
        <dbReference type="EMBL" id="GEU68448.1"/>
    </source>
</evidence>
<dbReference type="AlphaFoldDB" id="A0A6L2M360"/>
<comment type="caution">
    <text evidence="2">The sequence shown here is derived from an EMBL/GenBank/DDBJ whole genome shotgun (WGS) entry which is preliminary data.</text>
</comment>
<feature type="compositionally biased region" description="Basic residues" evidence="1">
    <location>
        <begin position="257"/>
        <end position="274"/>
    </location>
</feature>
<name>A0A6L2M360_TANCI</name>
<dbReference type="EMBL" id="BKCJ010005753">
    <property type="protein sequence ID" value="GEU68448.1"/>
    <property type="molecule type" value="Genomic_DNA"/>
</dbReference>